<proteinExistence type="predicted"/>
<comment type="caution">
    <text evidence="1">The sequence shown here is derived from an EMBL/GenBank/DDBJ whole genome shotgun (WGS) entry which is preliminary data.</text>
</comment>
<reference evidence="1 2" key="2">
    <citation type="journal article" date="2022" name="Mol. Ecol. Resour.">
        <title>The genomes of chicory, endive, great burdock and yacon provide insights into Asteraceae paleo-polyploidization history and plant inulin production.</title>
        <authorList>
            <person name="Fan W."/>
            <person name="Wang S."/>
            <person name="Wang H."/>
            <person name="Wang A."/>
            <person name="Jiang F."/>
            <person name="Liu H."/>
            <person name="Zhao H."/>
            <person name="Xu D."/>
            <person name="Zhang Y."/>
        </authorList>
    </citation>
    <scope>NUCLEOTIDE SEQUENCE [LARGE SCALE GENOMIC DNA]</scope>
    <source>
        <strain evidence="2">cv. Yunnan</strain>
        <tissue evidence="1">Leaves</tissue>
    </source>
</reference>
<organism evidence="1 2">
    <name type="scientific">Smallanthus sonchifolius</name>
    <dbReference type="NCBI Taxonomy" id="185202"/>
    <lineage>
        <taxon>Eukaryota</taxon>
        <taxon>Viridiplantae</taxon>
        <taxon>Streptophyta</taxon>
        <taxon>Embryophyta</taxon>
        <taxon>Tracheophyta</taxon>
        <taxon>Spermatophyta</taxon>
        <taxon>Magnoliopsida</taxon>
        <taxon>eudicotyledons</taxon>
        <taxon>Gunneridae</taxon>
        <taxon>Pentapetalae</taxon>
        <taxon>asterids</taxon>
        <taxon>campanulids</taxon>
        <taxon>Asterales</taxon>
        <taxon>Asteraceae</taxon>
        <taxon>Asteroideae</taxon>
        <taxon>Heliantheae alliance</taxon>
        <taxon>Millerieae</taxon>
        <taxon>Smallanthus</taxon>
    </lineage>
</organism>
<evidence type="ECO:0000313" key="2">
    <source>
        <dbReference type="Proteomes" id="UP001056120"/>
    </source>
</evidence>
<reference evidence="2" key="1">
    <citation type="journal article" date="2022" name="Mol. Ecol. Resour.">
        <title>The genomes of chicory, endive, great burdock and yacon provide insights into Asteraceae palaeo-polyploidization history and plant inulin production.</title>
        <authorList>
            <person name="Fan W."/>
            <person name="Wang S."/>
            <person name="Wang H."/>
            <person name="Wang A."/>
            <person name="Jiang F."/>
            <person name="Liu H."/>
            <person name="Zhao H."/>
            <person name="Xu D."/>
            <person name="Zhang Y."/>
        </authorList>
    </citation>
    <scope>NUCLEOTIDE SEQUENCE [LARGE SCALE GENOMIC DNA]</scope>
    <source>
        <strain evidence="2">cv. Yunnan</strain>
    </source>
</reference>
<accession>A0ACB9JC50</accession>
<gene>
    <name evidence="1" type="ORF">L1987_11120</name>
</gene>
<name>A0ACB9JC50_9ASTR</name>
<dbReference type="EMBL" id="CM042021">
    <property type="protein sequence ID" value="KAI3817330.1"/>
    <property type="molecule type" value="Genomic_DNA"/>
</dbReference>
<keyword evidence="2" id="KW-1185">Reference proteome</keyword>
<sequence length="452" mass="50575">MFRFKPALLRSILLSEFFNLSRDSVVMGTKRPFEEDVQEFIKHPKHLENGNKPDLFGEVKLSLGPSQNVVIAGEGGEKVIAVQDMVEKVFETSAPLPLMTGIPGREEASAPGPGPSLGFFPGLFSDIFEFNLPRRPLVHYDDTYSSLLNCTPRKEVPIGPEHQANVPEFDSDSARNYISNGGREKILMGICVISNQEGETVITQTDCKCMDNVSIRCVQQHVNEARLNLKQSLGPEKFINLGFNNMGEEEVAGNWTEEEEQHFQDIIYSNPLSHGKRFWEVLSIEFPTRTKKELVSYYFNVFIYRRRAVQNRSHLLAIDSDDDEWWGTKKGSFGAIIEDDDLVVVQPFVNHGDHDHDNDHDSSSEDGDIVTGVKENQVMDASSSGNIHDEKVTSENEQEKPVSGNSFGSKSESYLHWDPPYSTMGSTKGVDLLPTCSMIEEIFGSSKTSKGT</sequence>
<evidence type="ECO:0000313" key="1">
    <source>
        <dbReference type="EMBL" id="KAI3817330.1"/>
    </source>
</evidence>
<dbReference type="Proteomes" id="UP001056120">
    <property type="component" value="Linkage Group LG04"/>
</dbReference>
<protein>
    <submittedName>
        <fullName evidence="1">Uncharacterized protein</fullName>
    </submittedName>
</protein>